<accession>A0A9D2FP01</accession>
<name>A0A9D2FP01_9FIRM</name>
<comment type="caution">
    <text evidence="1">The sequence shown here is derived from an EMBL/GenBank/DDBJ whole genome shotgun (WGS) entry which is preliminary data.</text>
</comment>
<reference evidence="1" key="2">
    <citation type="submission" date="2021-04" db="EMBL/GenBank/DDBJ databases">
        <authorList>
            <person name="Gilroy R."/>
        </authorList>
    </citation>
    <scope>NUCLEOTIDE SEQUENCE</scope>
    <source>
        <strain evidence="1">1068</strain>
    </source>
</reference>
<evidence type="ECO:0000313" key="1">
    <source>
        <dbReference type="EMBL" id="HIZ64783.1"/>
    </source>
</evidence>
<reference evidence="1" key="1">
    <citation type="journal article" date="2021" name="PeerJ">
        <title>Extensive microbial diversity within the chicken gut microbiome revealed by metagenomics and culture.</title>
        <authorList>
            <person name="Gilroy R."/>
            <person name="Ravi A."/>
            <person name="Getino M."/>
            <person name="Pursley I."/>
            <person name="Horton D.L."/>
            <person name="Alikhan N.F."/>
            <person name="Baker D."/>
            <person name="Gharbi K."/>
            <person name="Hall N."/>
            <person name="Watson M."/>
            <person name="Adriaenssens E.M."/>
            <person name="Foster-Nyarko E."/>
            <person name="Jarju S."/>
            <person name="Secka A."/>
            <person name="Antonio M."/>
            <person name="Oren A."/>
            <person name="Chaudhuri R.R."/>
            <person name="La Ragione R."/>
            <person name="Hildebrand F."/>
            <person name="Pallen M.J."/>
        </authorList>
    </citation>
    <scope>NUCLEOTIDE SEQUENCE</scope>
    <source>
        <strain evidence="1">1068</strain>
    </source>
</reference>
<sequence length="311" mass="36496">MILSVSRRTDIPACYWDWFLNRVKEGYLYVKNPMNPHQVSKIEVSPETVDCMVFWTKNPSPMLEKMEEIKDYPFYVQFTLTGYGKEIEPGLPDKWRLISLFQELSRRIGKERVIWRYDPIFLNPSYSPAWHVNTFEETGRQLKDYTEKCVISFLDFYGKTERNIKGLNIRHMEREEMYFLAEKLKEKAENMGLVLETCGEELDFQSLGISHGSCIDKALIERILGCRLKGSKDRNQRPACGCMESIEVGAYDTCLNGCRYCYANENREAVQQRRRRYHVNSPLLCGNLEQGDTVTVRKMKSLKEPQLRLVY</sequence>
<dbReference type="InterPro" id="IPR014998">
    <property type="entry name" value="DUF1848"/>
</dbReference>
<proteinExistence type="predicted"/>
<protein>
    <submittedName>
        <fullName evidence="1">DUF1848 domain-containing protein</fullName>
    </submittedName>
</protein>
<dbReference type="EMBL" id="DXBG01000057">
    <property type="protein sequence ID" value="HIZ64783.1"/>
    <property type="molecule type" value="Genomic_DNA"/>
</dbReference>
<dbReference type="Proteomes" id="UP000824056">
    <property type="component" value="Unassembled WGS sequence"/>
</dbReference>
<organism evidence="1 2">
    <name type="scientific">Candidatus Blautia pullicola</name>
    <dbReference type="NCBI Taxonomy" id="2838498"/>
    <lineage>
        <taxon>Bacteria</taxon>
        <taxon>Bacillati</taxon>
        <taxon>Bacillota</taxon>
        <taxon>Clostridia</taxon>
        <taxon>Lachnospirales</taxon>
        <taxon>Lachnospiraceae</taxon>
        <taxon>Blautia</taxon>
    </lineage>
</organism>
<dbReference type="Pfam" id="PF08902">
    <property type="entry name" value="DUF1848"/>
    <property type="match status" value="1"/>
</dbReference>
<gene>
    <name evidence="1" type="ORF">H9809_02575</name>
</gene>
<evidence type="ECO:0000313" key="2">
    <source>
        <dbReference type="Proteomes" id="UP000824056"/>
    </source>
</evidence>
<dbReference type="AlphaFoldDB" id="A0A9D2FP01"/>